<dbReference type="CDD" id="cd02541">
    <property type="entry name" value="UGPase_prokaryotic"/>
    <property type="match status" value="1"/>
</dbReference>
<evidence type="ECO:0000256" key="8">
    <source>
        <dbReference type="SAM" id="MobiDB-lite"/>
    </source>
</evidence>
<dbReference type="GO" id="GO:0006011">
    <property type="term" value="P:UDP-alpha-D-glucose metabolic process"/>
    <property type="evidence" value="ECO:0007669"/>
    <property type="project" value="InterPro"/>
</dbReference>
<evidence type="ECO:0000256" key="1">
    <source>
        <dbReference type="ARBA" id="ARBA00006890"/>
    </source>
</evidence>
<proteinExistence type="inferred from homology"/>
<comment type="caution">
    <text evidence="10">The sequence shown here is derived from an EMBL/GenBank/DDBJ whole genome shotgun (WGS) entry which is preliminary data.</text>
</comment>
<dbReference type="SUPFAM" id="SSF53448">
    <property type="entry name" value="Nucleotide-diphospho-sugar transferases"/>
    <property type="match status" value="1"/>
</dbReference>
<evidence type="ECO:0000313" key="10">
    <source>
        <dbReference type="EMBL" id="KAF1048835.1"/>
    </source>
</evidence>
<accession>A0A7V8G0H6</accession>
<comment type="similarity">
    <text evidence="1 7">Belongs to the UDPGP type 2 family.</text>
</comment>
<evidence type="ECO:0000313" key="11">
    <source>
        <dbReference type="Proteomes" id="UP000462435"/>
    </source>
</evidence>
<dbReference type="Proteomes" id="UP000462435">
    <property type="component" value="Unassembled WGS sequence"/>
</dbReference>
<feature type="domain" description="Nucleotidyl transferase" evidence="9">
    <location>
        <begin position="11"/>
        <end position="269"/>
    </location>
</feature>
<protein>
    <recommendedName>
        <fullName evidence="3 7">UTP--glucose-1-phosphate uridylyltransferase</fullName>
        <ecNumber evidence="2 7">2.7.7.9</ecNumber>
    </recommendedName>
    <alternativeName>
        <fullName evidence="7">UDP-glucose pyrophosphorylase</fullName>
    </alternativeName>
</protein>
<dbReference type="Gene3D" id="3.90.550.10">
    <property type="entry name" value="Spore Coat Polysaccharide Biosynthesis Protein SpsA, Chain A"/>
    <property type="match status" value="1"/>
</dbReference>
<keyword evidence="5 7" id="KW-0548">Nucleotidyltransferase</keyword>
<dbReference type="NCBIfam" id="TIGR01099">
    <property type="entry name" value="galU"/>
    <property type="match status" value="1"/>
</dbReference>
<dbReference type="PANTHER" id="PTHR43197">
    <property type="entry name" value="UTP--GLUCOSE-1-PHOSPHATE URIDYLYLTRANSFERASE"/>
    <property type="match status" value="1"/>
</dbReference>
<gene>
    <name evidence="10" type="primary">gtaB_1</name>
    <name evidence="10" type="ORF">GAK35_00101</name>
</gene>
<dbReference type="InterPro" id="IPR005771">
    <property type="entry name" value="GalU_uridylyltTrfase_bac/arc"/>
</dbReference>
<evidence type="ECO:0000256" key="2">
    <source>
        <dbReference type="ARBA" id="ARBA00012415"/>
    </source>
</evidence>
<evidence type="ECO:0000256" key="5">
    <source>
        <dbReference type="ARBA" id="ARBA00022695"/>
    </source>
</evidence>
<dbReference type="PANTHER" id="PTHR43197:SF1">
    <property type="entry name" value="UTP--GLUCOSE-1-PHOSPHATE URIDYLYLTRANSFERASE"/>
    <property type="match status" value="1"/>
</dbReference>
<dbReference type="InterPro" id="IPR005835">
    <property type="entry name" value="NTP_transferase_dom"/>
</dbReference>
<evidence type="ECO:0000256" key="6">
    <source>
        <dbReference type="ARBA" id="ARBA00048128"/>
    </source>
</evidence>
<sequence length="343" mass="37417">MKKITKAVFPVAGLGSRFLPATKAQPKEMLPIVDKPLIQYAVEEAVAAGITEMIFITGRNKRAIEDHFDKAYELESELEAAGKVKLLETVQNVIPKHINCVYVRQAEPLGLGHAVLLAKPLVGDEPFAVLLADDFMDVEAGQKNVMAQMTEMFEREGKSLLAVQDVPRLDTRQYGIVSGSEYADRLELVSGIVEKPAPEVAPSTLAVVGRYVLTPAIFERLENIGTGAGGEIQLTDAISALLAEEQILAYRYEGQRFDCGSKLGYLKAAVAMGIKHSEVGSNFAHFLRDFKADHDLQQAAQLKVAAAMGNLKSAEVKEFDTAQRRTALPQSTENKPAATRSFM</sequence>
<feature type="region of interest" description="Disordered" evidence="8">
    <location>
        <begin position="323"/>
        <end position="343"/>
    </location>
</feature>
<dbReference type="EMBL" id="WNDX01000002">
    <property type="protein sequence ID" value="KAF1048835.1"/>
    <property type="molecule type" value="Genomic_DNA"/>
</dbReference>
<dbReference type="Pfam" id="PF00483">
    <property type="entry name" value="NTP_transferase"/>
    <property type="match status" value="1"/>
</dbReference>
<name>A0A7V8G0H6_9BURK</name>
<dbReference type="EC" id="2.7.7.9" evidence="2 7"/>
<evidence type="ECO:0000256" key="4">
    <source>
        <dbReference type="ARBA" id="ARBA00022679"/>
    </source>
</evidence>
<evidence type="ECO:0000256" key="3">
    <source>
        <dbReference type="ARBA" id="ARBA00019048"/>
    </source>
</evidence>
<keyword evidence="4 7" id="KW-0808">Transferase</keyword>
<reference evidence="11" key="1">
    <citation type="journal article" date="2020" name="MBio">
        <title>Horizontal gene transfer to a defensive symbiont with a reduced genome amongst a multipartite beetle microbiome.</title>
        <authorList>
            <person name="Waterworth S.C."/>
            <person name="Florez L.V."/>
            <person name="Rees E.R."/>
            <person name="Hertweck C."/>
            <person name="Kaltenpoth M."/>
            <person name="Kwan J.C."/>
        </authorList>
    </citation>
    <scope>NUCLEOTIDE SEQUENCE [LARGE SCALE GENOMIC DNA]</scope>
</reference>
<organism evidence="10 11">
    <name type="scientific">Herbaspirillum frisingense</name>
    <dbReference type="NCBI Taxonomy" id="92645"/>
    <lineage>
        <taxon>Bacteria</taxon>
        <taxon>Pseudomonadati</taxon>
        <taxon>Pseudomonadota</taxon>
        <taxon>Betaproteobacteria</taxon>
        <taxon>Burkholderiales</taxon>
        <taxon>Oxalobacteraceae</taxon>
        <taxon>Herbaspirillum</taxon>
    </lineage>
</organism>
<comment type="catalytic activity">
    <reaction evidence="6 7">
        <text>alpha-D-glucose 1-phosphate + UTP + H(+) = UDP-alpha-D-glucose + diphosphate</text>
        <dbReference type="Rhea" id="RHEA:19889"/>
        <dbReference type="ChEBI" id="CHEBI:15378"/>
        <dbReference type="ChEBI" id="CHEBI:33019"/>
        <dbReference type="ChEBI" id="CHEBI:46398"/>
        <dbReference type="ChEBI" id="CHEBI:58601"/>
        <dbReference type="ChEBI" id="CHEBI:58885"/>
        <dbReference type="EC" id="2.7.7.9"/>
    </reaction>
</comment>
<evidence type="ECO:0000259" key="9">
    <source>
        <dbReference type="Pfam" id="PF00483"/>
    </source>
</evidence>
<dbReference type="GO" id="GO:0003983">
    <property type="term" value="F:UTP:glucose-1-phosphate uridylyltransferase activity"/>
    <property type="evidence" value="ECO:0007669"/>
    <property type="project" value="UniProtKB-EC"/>
</dbReference>
<dbReference type="InterPro" id="IPR029044">
    <property type="entry name" value="Nucleotide-diphossugar_trans"/>
</dbReference>
<dbReference type="AlphaFoldDB" id="A0A7V8G0H6"/>
<evidence type="ECO:0000256" key="7">
    <source>
        <dbReference type="RuleBase" id="RU361259"/>
    </source>
</evidence>